<evidence type="ECO:0000256" key="2">
    <source>
        <dbReference type="ARBA" id="ARBA00007568"/>
    </source>
</evidence>
<dbReference type="AlphaFoldDB" id="A0AAV0EHH3"/>
<dbReference type="InterPro" id="IPR002109">
    <property type="entry name" value="Glutaredoxin"/>
</dbReference>
<evidence type="ECO:0000259" key="5">
    <source>
        <dbReference type="Pfam" id="PF00462"/>
    </source>
</evidence>
<protein>
    <recommendedName>
        <fullName evidence="5">Glutaredoxin domain-containing protein</fullName>
    </recommendedName>
</protein>
<comment type="similarity">
    <text evidence="2">Belongs to the glutaredoxin family. CC-type subfamily.</text>
</comment>
<dbReference type="PROSITE" id="PS51354">
    <property type="entry name" value="GLUTAREDOXIN_2"/>
    <property type="match status" value="1"/>
</dbReference>
<dbReference type="GO" id="GO:0005737">
    <property type="term" value="C:cytoplasm"/>
    <property type="evidence" value="ECO:0007669"/>
    <property type="project" value="UniProtKB-SubCell"/>
</dbReference>
<gene>
    <name evidence="6" type="ORF">CEPIT_LOCUS25370</name>
</gene>
<dbReference type="Pfam" id="PF00462">
    <property type="entry name" value="Glutaredoxin"/>
    <property type="match status" value="1"/>
</dbReference>
<evidence type="ECO:0000313" key="7">
    <source>
        <dbReference type="Proteomes" id="UP001152523"/>
    </source>
</evidence>
<dbReference type="SUPFAM" id="SSF52833">
    <property type="entry name" value="Thioredoxin-like"/>
    <property type="match status" value="1"/>
</dbReference>
<organism evidence="6 7">
    <name type="scientific">Cuscuta epithymum</name>
    <dbReference type="NCBI Taxonomy" id="186058"/>
    <lineage>
        <taxon>Eukaryota</taxon>
        <taxon>Viridiplantae</taxon>
        <taxon>Streptophyta</taxon>
        <taxon>Embryophyta</taxon>
        <taxon>Tracheophyta</taxon>
        <taxon>Spermatophyta</taxon>
        <taxon>Magnoliopsida</taxon>
        <taxon>eudicotyledons</taxon>
        <taxon>Gunneridae</taxon>
        <taxon>Pentapetalae</taxon>
        <taxon>asterids</taxon>
        <taxon>lamiids</taxon>
        <taxon>Solanales</taxon>
        <taxon>Convolvulaceae</taxon>
        <taxon>Cuscuteae</taxon>
        <taxon>Cuscuta</taxon>
        <taxon>Cuscuta subgen. Cuscuta</taxon>
    </lineage>
</organism>
<name>A0AAV0EHH3_9ASTE</name>
<reference evidence="6" key="1">
    <citation type="submission" date="2022-07" db="EMBL/GenBank/DDBJ databases">
        <authorList>
            <person name="Macas J."/>
            <person name="Novak P."/>
            <person name="Neumann P."/>
        </authorList>
    </citation>
    <scope>NUCLEOTIDE SEQUENCE</scope>
</reference>
<comment type="caution">
    <text evidence="6">The sequence shown here is derived from an EMBL/GenBank/DDBJ whole genome shotgun (WGS) entry which is preliminary data.</text>
</comment>
<dbReference type="NCBIfam" id="TIGR02189">
    <property type="entry name" value="GlrX-like_plant"/>
    <property type="match status" value="1"/>
</dbReference>
<sequence length="144" mass="15112">MKYHFSPALSMNDFGATSSDASSISSCGGSNDYAAVVSAAHMVSENAIMVFGRRGCCMCYVLQRLLLGLGVNPAIYDVDEEDEVSVTDQLSGVISCTEDNSAQLPLFPAVFIGGKLFGGLDDVMAAHISGDLVPLLIKAGALWL</sequence>
<dbReference type="Gene3D" id="3.40.30.10">
    <property type="entry name" value="Glutaredoxin"/>
    <property type="match status" value="1"/>
</dbReference>
<evidence type="ECO:0000256" key="4">
    <source>
        <dbReference type="ARBA" id="ARBA00023284"/>
    </source>
</evidence>
<keyword evidence="4" id="KW-0676">Redox-active center</keyword>
<dbReference type="PANTHER" id="PTHR10168">
    <property type="entry name" value="GLUTAREDOXIN"/>
    <property type="match status" value="1"/>
</dbReference>
<proteinExistence type="inferred from homology"/>
<evidence type="ECO:0000313" key="6">
    <source>
        <dbReference type="EMBL" id="CAH9123636.1"/>
    </source>
</evidence>
<dbReference type="InterPro" id="IPR036249">
    <property type="entry name" value="Thioredoxin-like_sf"/>
</dbReference>
<evidence type="ECO:0000256" key="3">
    <source>
        <dbReference type="ARBA" id="ARBA00022490"/>
    </source>
</evidence>
<dbReference type="EMBL" id="CAMAPF010000931">
    <property type="protein sequence ID" value="CAH9123636.1"/>
    <property type="molecule type" value="Genomic_DNA"/>
</dbReference>
<comment type="subcellular location">
    <subcellularLocation>
        <location evidence="1">Cytoplasm</location>
    </subcellularLocation>
</comment>
<evidence type="ECO:0000256" key="1">
    <source>
        <dbReference type="ARBA" id="ARBA00004496"/>
    </source>
</evidence>
<keyword evidence="3" id="KW-0963">Cytoplasm</keyword>
<accession>A0AAV0EHH3</accession>
<dbReference type="Proteomes" id="UP001152523">
    <property type="component" value="Unassembled WGS sequence"/>
</dbReference>
<dbReference type="InterPro" id="IPR011905">
    <property type="entry name" value="GlrX-like_pln_2"/>
</dbReference>
<feature type="domain" description="Glutaredoxin" evidence="5">
    <location>
        <begin position="48"/>
        <end position="116"/>
    </location>
</feature>
<keyword evidence="7" id="KW-1185">Reference proteome</keyword>